<dbReference type="InterPro" id="IPR051317">
    <property type="entry name" value="Gfo/Idh/MocA_oxidoreduct"/>
</dbReference>
<name>A0A4R5MRB9_9SPHI</name>
<dbReference type="InterPro" id="IPR000683">
    <property type="entry name" value="Gfo/Idh/MocA-like_OxRdtase_N"/>
</dbReference>
<dbReference type="RefSeq" id="WP_133261133.1">
    <property type="nucleotide sequence ID" value="NZ_SJCY01000001.1"/>
</dbReference>
<accession>A0A4R5MRB9</accession>
<feature type="domain" description="Gfo/Idh/MocA-like oxidoreductase C-terminal" evidence="2">
    <location>
        <begin position="138"/>
        <end position="340"/>
    </location>
</feature>
<gene>
    <name evidence="3" type="ORF">EZJ43_00745</name>
</gene>
<dbReference type="AlphaFoldDB" id="A0A4R5MRB9"/>
<evidence type="ECO:0000259" key="1">
    <source>
        <dbReference type="Pfam" id="PF01408"/>
    </source>
</evidence>
<dbReference type="PANTHER" id="PTHR43708:SF7">
    <property type="entry name" value="OXIDOREDUCTASE"/>
    <property type="match status" value="1"/>
</dbReference>
<sequence>MKVNTDKIINAGLLAYGMSGRVFHAPFLNAHEGFNFKAIVERNRKIAQNDYPNLISYNCVDDLLNDDEIDLVAINTPNNLHYEHSKLALQNGKSILVEKPFTATSKQAKEIFALAKEVGKKVFVYQNRRYDSGFKAVKKIIESGELGNLVEVHFRYDRYRNEIGPKTFKEDLVEATGLQYDLGPHLIDQAIALFGKPEKYHKVLSKNRAGTKVDDYFAIQLSYPNQLNVFLTSSMLVAAIKEAFVINGTNGSFSKNHADVQEAQLLKGIKPTDAGYGIEKPEDAGILTLVTENGGRNTEILPSEKGDYMAIFEAVYQNLINNKPYPITEEAIITQLEIIES</sequence>
<protein>
    <submittedName>
        <fullName evidence="3">Oxidoreductase</fullName>
    </submittedName>
</protein>
<dbReference type="Gene3D" id="3.30.360.10">
    <property type="entry name" value="Dihydrodipicolinate Reductase, domain 2"/>
    <property type="match status" value="1"/>
</dbReference>
<dbReference type="SUPFAM" id="SSF55347">
    <property type="entry name" value="Glyceraldehyde-3-phosphate dehydrogenase-like, C-terminal domain"/>
    <property type="match status" value="1"/>
</dbReference>
<organism evidence="3 4">
    <name type="scientific">Pedobacter changchengzhani</name>
    <dbReference type="NCBI Taxonomy" id="2529274"/>
    <lineage>
        <taxon>Bacteria</taxon>
        <taxon>Pseudomonadati</taxon>
        <taxon>Bacteroidota</taxon>
        <taxon>Sphingobacteriia</taxon>
        <taxon>Sphingobacteriales</taxon>
        <taxon>Sphingobacteriaceae</taxon>
        <taxon>Pedobacter</taxon>
    </lineage>
</organism>
<feature type="domain" description="Gfo/Idh/MocA-like oxidoreductase N-terminal" evidence="1">
    <location>
        <begin position="12"/>
        <end position="125"/>
    </location>
</feature>
<dbReference type="InterPro" id="IPR036291">
    <property type="entry name" value="NAD(P)-bd_dom_sf"/>
</dbReference>
<proteinExistence type="predicted"/>
<dbReference type="SUPFAM" id="SSF51735">
    <property type="entry name" value="NAD(P)-binding Rossmann-fold domains"/>
    <property type="match status" value="1"/>
</dbReference>
<reference evidence="3 4" key="1">
    <citation type="submission" date="2019-02" db="EMBL/GenBank/DDBJ databases">
        <title>Pedobacter sp. nov., a novel speices isolated from soil of pinguins habitat in Antarcitica.</title>
        <authorList>
            <person name="He R.-H."/>
        </authorList>
    </citation>
    <scope>NUCLEOTIDE SEQUENCE [LARGE SCALE GENOMIC DNA]</scope>
    <source>
        <strain evidence="3 4">E01020</strain>
    </source>
</reference>
<dbReference type="OrthoDB" id="9815825at2"/>
<evidence type="ECO:0000313" key="3">
    <source>
        <dbReference type="EMBL" id="TDG38039.1"/>
    </source>
</evidence>
<dbReference type="Gene3D" id="3.40.50.720">
    <property type="entry name" value="NAD(P)-binding Rossmann-like Domain"/>
    <property type="match status" value="1"/>
</dbReference>
<evidence type="ECO:0000259" key="2">
    <source>
        <dbReference type="Pfam" id="PF02894"/>
    </source>
</evidence>
<dbReference type="InterPro" id="IPR004104">
    <property type="entry name" value="Gfo/Idh/MocA-like_OxRdtase_C"/>
</dbReference>
<dbReference type="PANTHER" id="PTHR43708">
    <property type="entry name" value="CONSERVED EXPRESSED OXIDOREDUCTASE (EUROFUNG)"/>
    <property type="match status" value="1"/>
</dbReference>
<evidence type="ECO:0000313" key="4">
    <source>
        <dbReference type="Proteomes" id="UP000295668"/>
    </source>
</evidence>
<dbReference type="Pfam" id="PF02894">
    <property type="entry name" value="GFO_IDH_MocA_C"/>
    <property type="match status" value="1"/>
</dbReference>
<dbReference type="GO" id="GO:0000166">
    <property type="term" value="F:nucleotide binding"/>
    <property type="evidence" value="ECO:0007669"/>
    <property type="project" value="InterPro"/>
</dbReference>
<dbReference type="Proteomes" id="UP000295668">
    <property type="component" value="Unassembled WGS sequence"/>
</dbReference>
<dbReference type="EMBL" id="SJCY01000001">
    <property type="protein sequence ID" value="TDG38039.1"/>
    <property type="molecule type" value="Genomic_DNA"/>
</dbReference>
<comment type="caution">
    <text evidence="3">The sequence shown here is derived from an EMBL/GenBank/DDBJ whole genome shotgun (WGS) entry which is preliminary data.</text>
</comment>
<dbReference type="Pfam" id="PF01408">
    <property type="entry name" value="GFO_IDH_MocA"/>
    <property type="match status" value="1"/>
</dbReference>
<keyword evidence="4" id="KW-1185">Reference proteome</keyword>